<comment type="caution">
    <text evidence="1">The sequence shown here is derived from an EMBL/GenBank/DDBJ whole genome shotgun (WGS) entry which is preliminary data.</text>
</comment>
<sequence>MLERFVKLEIATQSTFALLDRDLPTLTPEEWKIASHICQILKPFQSVNKTISGMKYCSAYQLIQLTSSLQNLLKKQFSNSVIEVVSELQAELNKRLGDIENSSALSICTFLHPRFKSIAFPSPSYSEPANNQDIYAYKAVWLTSLIQIQNI</sequence>
<dbReference type="SUPFAM" id="SSF53098">
    <property type="entry name" value="Ribonuclease H-like"/>
    <property type="match status" value="1"/>
</dbReference>
<accession>A0ABQ9GV11</accession>
<evidence type="ECO:0000313" key="2">
    <source>
        <dbReference type="Proteomes" id="UP001159363"/>
    </source>
</evidence>
<proteinExistence type="predicted"/>
<dbReference type="PANTHER" id="PTHR23272">
    <property type="entry name" value="BED FINGER-RELATED"/>
    <property type="match status" value="1"/>
</dbReference>
<dbReference type="PANTHER" id="PTHR23272:SF184">
    <property type="entry name" value="OS03G0311250 PROTEIN"/>
    <property type="match status" value="1"/>
</dbReference>
<dbReference type="Proteomes" id="UP001159363">
    <property type="component" value="Chromosome 8"/>
</dbReference>
<reference evidence="1 2" key="1">
    <citation type="submission" date="2023-02" db="EMBL/GenBank/DDBJ databases">
        <title>LHISI_Scaffold_Assembly.</title>
        <authorList>
            <person name="Stuart O.P."/>
            <person name="Cleave R."/>
            <person name="Magrath M.J.L."/>
            <person name="Mikheyev A.S."/>
        </authorList>
    </citation>
    <scope>NUCLEOTIDE SEQUENCE [LARGE SCALE GENOMIC DNA]</scope>
    <source>
        <strain evidence="1">Daus_M_001</strain>
        <tissue evidence="1">Leg muscle</tissue>
    </source>
</reference>
<gene>
    <name evidence="1" type="ORF">PR048_023739</name>
</gene>
<organism evidence="1 2">
    <name type="scientific">Dryococelus australis</name>
    <dbReference type="NCBI Taxonomy" id="614101"/>
    <lineage>
        <taxon>Eukaryota</taxon>
        <taxon>Metazoa</taxon>
        <taxon>Ecdysozoa</taxon>
        <taxon>Arthropoda</taxon>
        <taxon>Hexapoda</taxon>
        <taxon>Insecta</taxon>
        <taxon>Pterygota</taxon>
        <taxon>Neoptera</taxon>
        <taxon>Polyneoptera</taxon>
        <taxon>Phasmatodea</taxon>
        <taxon>Verophasmatodea</taxon>
        <taxon>Anareolatae</taxon>
        <taxon>Phasmatidae</taxon>
        <taxon>Eurycanthinae</taxon>
        <taxon>Dryococelus</taxon>
    </lineage>
</organism>
<protein>
    <submittedName>
        <fullName evidence="1">Uncharacterized protein</fullName>
    </submittedName>
</protein>
<dbReference type="InterPro" id="IPR012337">
    <property type="entry name" value="RNaseH-like_sf"/>
</dbReference>
<name>A0ABQ9GV11_9NEOP</name>
<dbReference type="EMBL" id="JARBHB010000009">
    <property type="protein sequence ID" value="KAJ8875838.1"/>
    <property type="molecule type" value="Genomic_DNA"/>
</dbReference>
<evidence type="ECO:0000313" key="1">
    <source>
        <dbReference type="EMBL" id="KAJ8875838.1"/>
    </source>
</evidence>
<keyword evidence="2" id="KW-1185">Reference proteome</keyword>